<dbReference type="CDD" id="cd14978">
    <property type="entry name" value="7tmA_FMRFamide_R-like"/>
    <property type="match status" value="1"/>
</dbReference>
<sequence>MANRICLASLENETESHSANTSKSPEEQYADMIGHICMEIGIPVVCSFGLIGNTLNLLVLTREKQHRTLSKMEFSAHIGLIALAFSDFMFCLLALLFTLLPLKRFYDEQNMVLYYNWLGNGCITIFIVTSTWLTVVMAGERYMAVCHPFKARNLISLKRTRISVMGIFVVCTLCTLPIFLESKIHQIDCPNGDKFYTIKKRESFTRDVIVARRVVWAILFDFIPCVALIYFNICLIWKIHKAKKLRENMAPMRGRESTLLHQKSRNGNVKWQIKFKKANGNNSLQPPIQSRSHSLTHDSNNSSPKFNRHSSRKRNTESALNSVTATLVSVIILFLILVSPSEILKFTLYYTSKSLQKNHRFDIVKYITNFMQALNFSTNFVLYCAINKSFRNSLRSLCCWWWRKLKSRRLKATVIKLESD</sequence>
<reference evidence="8 9" key="1">
    <citation type="submission" date="2024-01" db="EMBL/GenBank/DDBJ databases">
        <title>The genome of the rayed Mediterranean limpet Patella caerulea (Linnaeus, 1758).</title>
        <authorList>
            <person name="Anh-Thu Weber A."/>
            <person name="Halstead-Nussloch G."/>
        </authorList>
    </citation>
    <scope>NUCLEOTIDE SEQUENCE [LARGE SCALE GENOMIC DNA]</scope>
    <source>
        <strain evidence="8">AATW-2023a</strain>
        <tissue evidence="8">Whole specimen</tissue>
    </source>
</reference>
<evidence type="ECO:0000256" key="5">
    <source>
        <dbReference type="SAM" id="MobiDB-lite"/>
    </source>
</evidence>
<dbReference type="SUPFAM" id="SSF81321">
    <property type="entry name" value="Family A G protein-coupled receptor-like"/>
    <property type="match status" value="1"/>
</dbReference>
<dbReference type="GO" id="GO:0004930">
    <property type="term" value="F:G protein-coupled receptor activity"/>
    <property type="evidence" value="ECO:0007669"/>
    <property type="project" value="InterPro"/>
</dbReference>
<gene>
    <name evidence="8" type="ORF">SNE40_007118</name>
</gene>
<keyword evidence="2 6" id="KW-0812">Transmembrane</keyword>
<feature type="transmembrane region" description="Helical" evidence="6">
    <location>
        <begin position="40"/>
        <end position="59"/>
    </location>
</feature>
<feature type="transmembrane region" description="Helical" evidence="6">
    <location>
        <begin position="318"/>
        <end position="338"/>
    </location>
</feature>
<evidence type="ECO:0000256" key="2">
    <source>
        <dbReference type="ARBA" id="ARBA00022692"/>
    </source>
</evidence>
<dbReference type="AlphaFoldDB" id="A0AAN8JXV7"/>
<evidence type="ECO:0000259" key="7">
    <source>
        <dbReference type="PROSITE" id="PS50262"/>
    </source>
</evidence>
<evidence type="ECO:0000313" key="9">
    <source>
        <dbReference type="Proteomes" id="UP001347796"/>
    </source>
</evidence>
<dbReference type="PANTHER" id="PTHR46641:SF2">
    <property type="entry name" value="FMRFAMIDE RECEPTOR"/>
    <property type="match status" value="1"/>
</dbReference>
<feature type="transmembrane region" description="Helical" evidence="6">
    <location>
        <begin position="160"/>
        <end position="180"/>
    </location>
</feature>
<evidence type="ECO:0000256" key="4">
    <source>
        <dbReference type="ARBA" id="ARBA00023136"/>
    </source>
</evidence>
<dbReference type="PANTHER" id="PTHR46641">
    <property type="entry name" value="FMRFAMIDE RECEPTOR-RELATED"/>
    <property type="match status" value="1"/>
</dbReference>
<feature type="region of interest" description="Disordered" evidence="5">
    <location>
        <begin position="279"/>
        <end position="314"/>
    </location>
</feature>
<feature type="transmembrane region" description="Helical" evidence="6">
    <location>
        <begin position="214"/>
        <end position="237"/>
    </location>
</feature>
<dbReference type="InterPro" id="IPR052954">
    <property type="entry name" value="GPCR-Ligand_Int"/>
</dbReference>
<dbReference type="PROSITE" id="PS50262">
    <property type="entry name" value="G_PROTEIN_RECEP_F1_2"/>
    <property type="match status" value="1"/>
</dbReference>
<feature type="compositionally biased region" description="Polar residues" evidence="5">
    <location>
        <begin position="279"/>
        <end position="305"/>
    </location>
</feature>
<evidence type="ECO:0000313" key="8">
    <source>
        <dbReference type="EMBL" id="KAK6184704.1"/>
    </source>
</evidence>
<dbReference type="GO" id="GO:0016020">
    <property type="term" value="C:membrane"/>
    <property type="evidence" value="ECO:0007669"/>
    <property type="project" value="UniProtKB-SubCell"/>
</dbReference>
<dbReference type="Gene3D" id="1.20.1070.10">
    <property type="entry name" value="Rhodopsin 7-helix transmembrane proteins"/>
    <property type="match status" value="1"/>
</dbReference>
<protein>
    <recommendedName>
        <fullName evidence="7">G-protein coupled receptors family 1 profile domain-containing protein</fullName>
    </recommendedName>
</protein>
<proteinExistence type="predicted"/>
<comment type="caution">
    <text evidence="8">The sequence shown here is derived from an EMBL/GenBank/DDBJ whole genome shotgun (WGS) entry which is preliminary data.</text>
</comment>
<keyword evidence="3 6" id="KW-1133">Transmembrane helix</keyword>
<evidence type="ECO:0000256" key="6">
    <source>
        <dbReference type="SAM" id="Phobius"/>
    </source>
</evidence>
<dbReference type="Proteomes" id="UP001347796">
    <property type="component" value="Unassembled WGS sequence"/>
</dbReference>
<dbReference type="InterPro" id="IPR017452">
    <property type="entry name" value="GPCR_Rhodpsn_7TM"/>
</dbReference>
<comment type="subcellular location">
    <subcellularLocation>
        <location evidence="1">Membrane</location>
    </subcellularLocation>
</comment>
<dbReference type="PRINTS" id="PR00237">
    <property type="entry name" value="GPCRRHODOPSN"/>
</dbReference>
<accession>A0AAN8JXV7</accession>
<keyword evidence="9" id="KW-1185">Reference proteome</keyword>
<dbReference type="InterPro" id="IPR000276">
    <property type="entry name" value="GPCR_Rhodpsn"/>
</dbReference>
<name>A0AAN8JXV7_PATCE</name>
<feature type="transmembrane region" description="Helical" evidence="6">
    <location>
        <begin position="114"/>
        <end position="139"/>
    </location>
</feature>
<feature type="transmembrane region" description="Helical" evidence="6">
    <location>
        <begin position="80"/>
        <end position="102"/>
    </location>
</feature>
<keyword evidence="4 6" id="KW-0472">Membrane</keyword>
<organism evidence="8 9">
    <name type="scientific">Patella caerulea</name>
    <name type="common">Rayed Mediterranean limpet</name>
    <dbReference type="NCBI Taxonomy" id="87958"/>
    <lineage>
        <taxon>Eukaryota</taxon>
        <taxon>Metazoa</taxon>
        <taxon>Spiralia</taxon>
        <taxon>Lophotrochozoa</taxon>
        <taxon>Mollusca</taxon>
        <taxon>Gastropoda</taxon>
        <taxon>Patellogastropoda</taxon>
        <taxon>Patelloidea</taxon>
        <taxon>Patellidae</taxon>
        <taxon>Patella</taxon>
    </lineage>
</organism>
<dbReference type="Pfam" id="PF00001">
    <property type="entry name" value="7tm_1"/>
    <property type="match status" value="1"/>
</dbReference>
<feature type="domain" description="G-protein coupled receptors family 1 profile" evidence="7">
    <location>
        <begin position="52"/>
        <end position="383"/>
    </location>
</feature>
<dbReference type="EMBL" id="JAZGQO010000006">
    <property type="protein sequence ID" value="KAK6184704.1"/>
    <property type="molecule type" value="Genomic_DNA"/>
</dbReference>
<evidence type="ECO:0000256" key="1">
    <source>
        <dbReference type="ARBA" id="ARBA00004370"/>
    </source>
</evidence>
<evidence type="ECO:0000256" key="3">
    <source>
        <dbReference type="ARBA" id="ARBA00022989"/>
    </source>
</evidence>